<evidence type="ECO:0000313" key="3">
    <source>
        <dbReference type="EMBL" id="NEW58837.1"/>
    </source>
</evidence>
<dbReference type="PANTHER" id="PTHR43798">
    <property type="entry name" value="MONOACYLGLYCEROL LIPASE"/>
    <property type="match status" value="1"/>
</dbReference>
<dbReference type="EMBL" id="JAAGUZ010000078">
    <property type="protein sequence ID" value="NEW47282.1"/>
    <property type="molecule type" value="Genomic_DNA"/>
</dbReference>
<dbReference type="SUPFAM" id="SSF53474">
    <property type="entry name" value="alpha/beta-Hydrolases"/>
    <property type="match status" value="1"/>
</dbReference>
<dbReference type="InterPro" id="IPR000073">
    <property type="entry name" value="AB_hydrolase_1"/>
</dbReference>
<evidence type="ECO:0000313" key="2">
    <source>
        <dbReference type="EMBL" id="NEW47282.1"/>
    </source>
</evidence>
<accession>A0A6P1DFU8</accession>
<evidence type="ECO:0000259" key="1">
    <source>
        <dbReference type="Pfam" id="PF00561"/>
    </source>
</evidence>
<gene>
    <name evidence="2" type="ORF">GV789_22960</name>
    <name evidence="3" type="ORF">GV794_24825</name>
</gene>
<evidence type="ECO:0000313" key="4">
    <source>
        <dbReference type="Proteomes" id="UP000468928"/>
    </source>
</evidence>
<dbReference type="EMBL" id="JAAGUX010000066">
    <property type="protein sequence ID" value="NEW58837.1"/>
    <property type="molecule type" value="Genomic_DNA"/>
</dbReference>
<evidence type="ECO:0000313" key="5">
    <source>
        <dbReference type="Proteomes" id="UP000470876"/>
    </source>
</evidence>
<dbReference type="InterPro" id="IPR050266">
    <property type="entry name" value="AB_hydrolase_sf"/>
</dbReference>
<organism evidence="2 4">
    <name type="scientific">Nocardia cyriacigeorgica</name>
    <dbReference type="NCBI Taxonomy" id="135487"/>
    <lineage>
        <taxon>Bacteria</taxon>
        <taxon>Bacillati</taxon>
        <taxon>Actinomycetota</taxon>
        <taxon>Actinomycetes</taxon>
        <taxon>Mycobacteriales</taxon>
        <taxon>Nocardiaceae</taxon>
        <taxon>Nocardia</taxon>
    </lineage>
</organism>
<keyword evidence="5" id="KW-1185">Reference proteome</keyword>
<dbReference type="Proteomes" id="UP000470876">
    <property type="component" value="Unassembled WGS sequence"/>
</dbReference>
<dbReference type="GO" id="GO:0016787">
    <property type="term" value="F:hydrolase activity"/>
    <property type="evidence" value="ECO:0007669"/>
    <property type="project" value="UniProtKB-KW"/>
</dbReference>
<dbReference type="RefSeq" id="WP_163827814.1">
    <property type="nucleotide sequence ID" value="NZ_JAAGUX010000066.1"/>
</dbReference>
<dbReference type="PRINTS" id="PR00111">
    <property type="entry name" value="ABHYDROLASE"/>
</dbReference>
<dbReference type="Pfam" id="PF00561">
    <property type="entry name" value="Abhydrolase_1"/>
    <property type="match status" value="1"/>
</dbReference>
<sequence length="288" mass="31817">MGISPSLGRIHDVELPAGRIRYHDTGDGPPVVFVHGVLVNGDLWRKVVPEVAAAGHRCLTPDWPLGSHTVAMPGADLTPAGVADIIATFLECLDLTDVTIVANDTGGAITQILMTRNPARIGRVVLASVDCYDKFFPQPFTLLGKLAQLPGSVRPVTEFLRIRALHRLPLAFGWVAKRPIPDEIVDSYLLPSRTSAAIRKDARRFLKSANSRYTLDAATRFPSVTFPVLLVWAREEKLFPVPLAERMAGELPDATLKFVDDAYTFLPEDQPEQLTQHILEFLRERAVR</sequence>
<keyword evidence="2" id="KW-0378">Hydrolase</keyword>
<dbReference type="InterPro" id="IPR029058">
    <property type="entry name" value="AB_hydrolase_fold"/>
</dbReference>
<reference evidence="4 5" key="1">
    <citation type="submission" date="2020-01" db="EMBL/GenBank/DDBJ databases">
        <title>Genetics and antimicrobial susceptibilities of Nocardia species isolated from the soil; a comparison with species isolated from humans.</title>
        <authorList>
            <person name="Carrasco G."/>
            <person name="Monzon S."/>
            <person name="Sansegundo M."/>
            <person name="Garcia E."/>
            <person name="Garrido N."/>
            <person name="Medina M.J."/>
            <person name="Villalon P."/>
            <person name="Ramirez-Arocha A.C."/>
            <person name="Jimenez P."/>
            <person name="Cuesta I."/>
            <person name="Valdezate S."/>
        </authorList>
    </citation>
    <scope>NUCLEOTIDE SEQUENCE [LARGE SCALE GENOMIC DNA]</scope>
    <source>
        <strain evidence="2 4">CNM20110639</strain>
        <strain evidence="3 5">CNM20110649</strain>
    </source>
</reference>
<comment type="caution">
    <text evidence="2">The sequence shown here is derived from an EMBL/GenBank/DDBJ whole genome shotgun (WGS) entry which is preliminary data.</text>
</comment>
<feature type="domain" description="AB hydrolase-1" evidence="1">
    <location>
        <begin position="29"/>
        <end position="268"/>
    </location>
</feature>
<proteinExistence type="predicted"/>
<protein>
    <submittedName>
        <fullName evidence="2">Alpha/beta hydrolase</fullName>
    </submittedName>
</protein>
<dbReference type="AlphaFoldDB" id="A0A6P1DFU8"/>
<dbReference type="Proteomes" id="UP000468928">
    <property type="component" value="Unassembled WGS sequence"/>
</dbReference>
<name>A0A6P1DFU8_9NOCA</name>
<dbReference type="Gene3D" id="3.40.50.1820">
    <property type="entry name" value="alpha/beta hydrolase"/>
    <property type="match status" value="1"/>
</dbReference>